<dbReference type="InterPro" id="IPR011251">
    <property type="entry name" value="Luciferase-like_dom"/>
</dbReference>
<feature type="domain" description="Luciferase-like" evidence="5">
    <location>
        <begin position="19"/>
        <end position="218"/>
    </location>
</feature>
<evidence type="ECO:0000256" key="1">
    <source>
        <dbReference type="ARBA" id="ARBA00022630"/>
    </source>
</evidence>
<dbReference type="InterPro" id="IPR036661">
    <property type="entry name" value="Luciferase-like_sf"/>
</dbReference>
<reference evidence="6 7" key="1">
    <citation type="submission" date="2020-08" db="EMBL/GenBank/DDBJ databases">
        <title>Sequencing the genomes of 1000 actinobacteria strains.</title>
        <authorList>
            <person name="Klenk H.-P."/>
        </authorList>
    </citation>
    <scope>NUCLEOTIDE SEQUENCE [LARGE SCALE GENOMIC DNA]</scope>
    <source>
        <strain evidence="6 7">DSM 43582</strain>
    </source>
</reference>
<gene>
    <name evidence="6" type="ORF">BJY24_007779</name>
</gene>
<dbReference type="InterPro" id="IPR019921">
    <property type="entry name" value="Lucif-like_OxRdtase_Rv2161c"/>
</dbReference>
<dbReference type="SUPFAM" id="SSF51679">
    <property type="entry name" value="Bacterial luciferase-like"/>
    <property type="match status" value="1"/>
</dbReference>
<dbReference type="InterPro" id="IPR050172">
    <property type="entry name" value="SsuD_RutA_monooxygenase"/>
</dbReference>
<evidence type="ECO:0000313" key="7">
    <source>
        <dbReference type="Proteomes" id="UP000540412"/>
    </source>
</evidence>
<evidence type="ECO:0000259" key="5">
    <source>
        <dbReference type="Pfam" id="PF00296"/>
    </source>
</evidence>
<evidence type="ECO:0000313" key="6">
    <source>
        <dbReference type="EMBL" id="MBB5918867.1"/>
    </source>
</evidence>
<protein>
    <submittedName>
        <fullName evidence="6">Putative F420-dependent oxidoreductase</fullName>
    </submittedName>
</protein>
<keyword evidence="3" id="KW-0560">Oxidoreductase</keyword>
<dbReference type="PANTHER" id="PTHR42847">
    <property type="entry name" value="ALKANESULFONATE MONOOXYGENASE"/>
    <property type="match status" value="1"/>
</dbReference>
<comment type="caution">
    <text evidence="6">The sequence shown here is derived from an EMBL/GenBank/DDBJ whole genome shotgun (WGS) entry which is preliminary data.</text>
</comment>
<dbReference type="Proteomes" id="UP000540412">
    <property type="component" value="Unassembled WGS sequence"/>
</dbReference>
<proteinExistence type="predicted"/>
<sequence length="278" mass="29888">MKIGVNTFLTDEGISGPKLGVALEERGFESLFLAEHSHIPASRESAYPGGGELPRVYYRTLDPFVALAAVAQATETLILGTGVTLLIQRDLIHTAKEVASLDLLSGGRFVFGVGVGWNREEMADHGTDPKTRGALLDEQLEALVRIWTQDLAEYHGRFVDFDPMFAWPKPVQRPHPPIFIGGAEAAAKRAIRHGVGWVPNGAPDPDAVRAQLALVAGHDVPVAVTPVAPDPAILDAYAEAGVRRVTLSLPTVPESESLRILDDYAKLADRYAAESTGT</sequence>
<name>A0A7W9PMP2_9NOCA</name>
<dbReference type="Gene3D" id="3.20.20.30">
    <property type="entry name" value="Luciferase-like domain"/>
    <property type="match status" value="1"/>
</dbReference>
<evidence type="ECO:0000256" key="3">
    <source>
        <dbReference type="ARBA" id="ARBA00023002"/>
    </source>
</evidence>
<dbReference type="GO" id="GO:0008726">
    <property type="term" value="F:alkanesulfonate monooxygenase activity"/>
    <property type="evidence" value="ECO:0007669"/>
    <property type="project" value="TreeGrafter"/>
</dbReference>
<evidence type="ECO:0000256" key="4">
    <source>
        <dbReference type="ARBA" id="ARBA00023033"/>
    </source>
</evidence>
<keyword evidence="1" id="KW-0285">Flavoprotein</keyword>
<keyword evidence="7" id="KW-1185">Reference proteome</keyword>
<dbReference type="PANTHER" id="PTHR42847:SF4">
    <property type="entry name" value="ALKANESULFONATE MONOOXYGENASE-RELATED"/>
    <property type="match status" value="1"/>
</dbReference>
<accession>A0A7W9PMP2</accession>
<dbReference type="EMBL" id="JACHIT010000002">
    <property type="protein sequence ID" value="MBB5918867.1"/>
    <property type="molecule type" value="Genomic_DNA"/>
</dbReference>
<evidence type="ECO:0000256" key="2">
    <source>
        <dbReference type="ARBA" id="ARBA00022643"/>
    </source>
</evidence>
<keyword evidence="2" id="KW-0288">FMN</keyword>
<dbReference type="RefSeq" id="WP_040751743.1">
    <property type="nucleotide sequence ID" value="NZ_JACHIT010000002.1"/>
</dbReference>
<dbReference type="NCBIfam" id="TIGR03619">
    <property type="entry name" value="F420_Rv2161c"/>
    <property type="match status" value="1"/>
</dbReference>
<dbReference type="Pfam" id="PF00296">
    <property type="entry name" value="Bac_luciferase"/>
    <property type="match status" value="1"/>
</dbReference>
<dbReference type="AlphaFoldDB" id="A0A7W9PMP2"/>
<keyword evidence="4" id="KW-0503">Monooxygenase</keyword>
<dbReference type="GO" id="GO:0046306">
    <property type="term" value="P:alkanesulfonate catabolic process"/>
    <property type="evidence" value="ECO:0007669"/>
    <property type="project" value="TreeGrafter"/>
</dbReference>
<organism evidence="6 7">
    <name type="scientific">Nocardia transvalensis</name>
    <dbReference type="NCBI Taxonomy" id="37333"/>
    <lineage>
        <taxon>Bacteria</taxon>
        <taxon>Bacillati</taxon>
        <taxon>Actinomycetota</taxon>
        <taxon>Actinomycetes</taxon>
        <taxon>Mycobacteriales</taxon>
        <taxon>Nocardiaceae</taxon>
        <taxon>Nocardia</taxon>
    </lineage>
</organism>